<gene>
    <name evidence="2" type="ORF">OPV22_030558</name>
</gene>
<evidence type="ECO:0000256" key="1">
    <source>
        <dbReference type="SAM" id="MobiDB-lite"/>
    </source>
</evidence>
<keyword evidence="3" id="KW-1185">Reference proteome</keyword>
<organism evidence="2 3">
    <name type="scientific">Ensete ventricosum</name>
    <name type="common">Abyssinian banana</name>
    <name type="synonym">Musa ensete</name>
    <dbReference type="NCBI Taxonomy" id="4639"/>
    <lineage>
        <taxon>Eukaryota</taxon>
        <taxon>Viridiplantae</taxon>
        <taxon>Streptophyta</taxon>
        <taxon>Embryophyta</taxon>
        <taxon>Tracheophyta</taxon>
        <taxon>Spermatophyta</taxon>
        <taxon>Magnoliopsida</taxon>
        <taxon>Liliopsida</taxon>
        <taxon>Zingiberales</taxon>
        <taxon>Musaceae</taxon>
        <taxon>Ensete</taxon>
    </lineage>
</organism>
<proteinExistence type="predicted"/>
<dbReference type="AlphaFoldDB" id="A0AAV8QEF0"/>
<protein>
    <recommendedName>
        <fullName evidence="4">Hyaluronan/mRNA-binding protein domain-containing protein</fullName>
    </recommendedName>
</protein>
<name>A0AAV8QEF0_ENSVE</name>
<evidence type="ECO:0000313" key="3">
    <source>
        <dbReference type="Proteomes" id="UP001222027"/>
    </source>
</evidence>
<dbReference type="Proteomes" id="UP001222027">
    <property type="component" value="Unassembled WGS sequence"/>
</dbReference>
<evidence type="ECO:0008006" key="4">
    <source>
        <dbReference type="Google" id="ProtNLM"/>
    </source>
</evidence>
<dbReference type="EMBL" id="JAQQAF010000008">
    <property type="protein sequence ID" value="KAJ8468006.1"/>
    <property type="molecule type" value="Genomic_DNA"/>
</dbReference>
<feature type="region of interest" description="Disordered" evidence="1">
    <location>
        <begin position="1"/>
        <end position="110"/>
    </location>
</feature>
<comment type="caution">
    <text evidence="2">The sequence shown here is derived from an EMBL/GenBank/DDBJ whole genome shotgun (WGS) entry which is preliminary data.</text>
</comment>
<reference evidence="2 3" key="1">
    <citation type="submission" date="2022-12" db="EMBL/GenBank/DDBJ databases">
        <title>Chromosome-scale assembly of the Ensete ventricosum genome.</title>
        <authorList>
            <person name="Dussert Y."/>
            <person name="Stocks J."/>
            <person name="Wendawek A."/>
            <person name="Woldeyes F."/>
            <person name="Nichols R.A."/>
            <person name="Borrell J.S."/>
        </authorList>
    </citation>
    <scope>NUCLEOTIDE SEQUENCE [LARGE SCALE GENOMIC DNA]</scope>
    <source>
        <strain evidence="3">cv. Maze</strain>
        <tissue evidence="2">Seeds</tissue>
    </source>
</reference>
<accession>A0AAV8QEF0</accession>
<evidence type="ECO:0000313" key="2">
    <source>
        <dbReference type="EMBL" id="KAJ8468006.1"/>
    </source>
</evidence>
<sequence>MTDSEKANEEQSGVSPELAIDQKGNFHPGLEKGYSPNLENGAKSGPAERVSKKSEEEDLGRSYGTGEGETGGWLRPSRRYASRSSQCGRPGNFDPKPTEIFAKPGRSYGG</sequence>